<evidence type="ECO:0000313" key="5">
    <source>
        <dbReference type="Proteomes" id="UP000030143"/>
    </source>
</evidence>
<organism evidence="4 5">
    <name type="scientific">Penicillium expansum</name>
    <name type="common">Blue mold rot fungus</name>
    <dbReference type="NCBI Taxonomy" id="27334"/>
    <lineage>
        <taxon>Eukaryota</taxon>
        <taxon>Fungi</taxon>
        <taxon>Dikarya</taxon>
        <taxon>Ascomycota</taxon>
        <taxon>Pezizomycotina</taxon>
        <taxon>Eurotiomycetes</taxon>
        <taxon>Eurotiomycetidae</taxon>
        <taxon>Eurotiales</taxon>
        <taxon>Aspergillaceae</taxon>
        <taxon>Penicillium</taxon>
    </lineage>
</organism>
<comment type="caution">
    <text evidence="4">The sequence shown here is derived from an EMBL/GenBank/DDBJ whole genome shotgun (WGS) entry which is preliminary data.</text>
</comment>
<feature type="signal peptide" evidence="3">
    <location>
        <begin position="1"/>
        <end position="22"/>
    </location>
</feature>
<dbReference type="PhylomeDB" id="A0A0A2IUQ7"/>
<accession>A0A0A2IUQ7</accession>
<feature type="region of interest" description="Disordered" evidence="1">
    <location>
        <begin position="22"/>
        <end position="67"/>
    </location>
</feature>
<dbReference type="EMBL" id="JQFZ01000021">
    <property type="protein sequence ID" value="KGO62433.1"/>
    <property type="molecule type" value="Genomic_DNA"/>
</dbReference>
<reference evidence="4 5" key="1">
    <citation type="journal article" date="2015" name="Mol. Plant Microbe Interact.">
        <title>Genome, transcriptome, and functional analyses of Penicillium expansum provide new insights into secondary metabolism and pathogenicity.</title>
        <authorList>
            <person name="Ballester A.R."/>
            <person name="Marcet-Houben M."/>
            <person name="Levin E."/>
            <person name="Sela N."/>
            <person name="Selma-Lazaro C."/>
            <person name="Carmona L."/>
            <person name="Wisniewski M."/>
            <person name="Droby S."/>
            <person name="Gonzalez-Candelas L."/>
            <person name="Gabaldon T."/>
        </authorList>
    </citation>
    <scope>NUCLEOTIDE SEQUENCE [LARGE SCALE GENOMIC DNA]</scope>
    <source>
        <strain evidence="4 5">MD-8</strain>
    </source>
</reference>
<dbReference type="GeneID" id="27674534"/>
<name>A0A0A2IUQ7_PENEN</name>
<dbReference type="Proteomes" id="UP000030143">
    <property type="component" value="Unassembled WGS sequence"/>
</dbReference>
<evidence type="ECO:0008006" key="6">
    <source>
        <dbReference type="Google" id="ProtNLM"/>
    </source>
</evidence>
<dbReference type="AlphaFoldDB" id="A0A0A2IUQ7"/>
<dbReference type="HOGENOM" id="CLU_051696_0_0_1"/>
<evidence type="ECO:0000313" key="4">
    <source>
        <dbReference type="EMBL" id="KGO62433.1"/>
    </source>
</evidence>
<evidence type="ECO:0000256" key="1">
    <source>
        <dbReference type="SAM" id="MobiDB-lite"/>
    </source>
</evidence>
<keyword evidence="2" id="KW-0812">Transmembrane</keyword>
<keyword evidence="2" id="KW-1133">Transmembrane helix</keyword>
<keyword evidence="5" id="KW-1185">Reference proteome</keyword>
<feature type="compositionally biased region" description="Low complexity" evidence="1">
    <location>
        <begin position="30"/>
        <end position="65"/>
    </location>
</feature>
<dbReference type="OrthoDB" id="4869700at2759"/>
<dbReference type="VEuPathDB" id="FungiDB:PEXP_064890"/>
<protein>
    <recommendedName>
        <fullName evidence="6">Concanavalin A-like lectin/glucanase, subgroup</fullName>
    </recommendedName>
</protein>
<sequence length="391" mass="42545">MLLRYPFLTILALLAIPERVLSRKGGDGSSGDSDSSSSSGSSGSSDSSDSGGSDDTSSSTSSSSGETHCFDTHRLDFEDLQPPHYYKYNKAPRHGHASVKTDWDGVFFKGEANMKYTIITPPNNLTEGDIVSSSLIECPVGRQSMRMLGVAWVGPKTPTPAGPINPFTLGFKAWKSNVRVSDIDYSYSVCEDPDLMLLTTTVDLYNETSVVKAMDAVAFNITQAADNSNKILFDGVYDLKDWADSERSYLQPARYDNTGLWDQIISLPDSLCSERRNLGKILFVWPTGTHFNGSMTNETLELNFSGSTLAGFERSYPSWPDTDTKVNVTFEFTFTGSFDAANSTQVVLTGASSNNASLVDFEIVTGSATMTSLSLYYVLLSLLITLGIMVV</sequence>
<gene>
    <name evidence="4" type="ORF">PEX2_018400</name>
</gene>
<keyword evidence="2" id="KW-0472">Membrane</keyword>
<evidence type="ECO:0000256" key="2">
    <source>
        <dbReference type="SAM" id="Phobius"/>
    </source>
</evidence>
<feature type="transmembrane region" description="Helical" evidence="2">
    <location>
        <begin position="373"/>
        <end position="390"/>
    </location>
</feature>
<proteinExistence type="predicted"/>
<keyword evidence="3" id="KW-0732">Signal</keyword>
<feature type="chain" id="PRO_5009752475" description="Concanavalin A-like lectin/glucanase, subgroup" evidence="3">
    <location>
        <begin position="23"/>
        <end position="391"/>
    </location>
</feature>
<dbReference type="RefSeq" id="XP_016603002.1">
    <property type="nucleotide sequence ID" value="XM_016739115.1"/>
</dbReference>
<evidence type="ECO:0000256" key="3">
    <source>
        <dbReference type="SAM" id="SignalP"/>
    </source>
</evidence>